<reference evidence="2 3" key="1">
    <citation type="journal article" date="2013" name="BMC Genomics">
        <title>Reconstruction of the lipid metabolism for the microalga Monoraphidium neglectum from its genome sequence reveals characteristics suitable for biofuel production.</title>
        <authorList>
            <person name="Bogen C."/>
            <person name="Al-Dilaimi A."/>
            <person name="Albersmeier A."/>
            <person name="Wichmann J."/>
            <person name="Grundmann M."/>
            <person name="Rupp O."/>
            <person name="Lauersen K.J."/>
            <person name="Blifernez-Klassen O."/>
            <person name="Kalinowski J."/>
            <person name="Goesmann A."/>
            <person name="Mussgnug J.H."/>
            <person name="Kruse O."/>
        </authorList>
    </citation>
    <scope>NUCLEOTIDE SEQUENCE [LARGE SCALE GENOMIC DNA]</scope>
    <source>
        <strain evidence="2 3">SAG 48.87</strain>
    </source>
</reference>
<dbReference type="SUPFAM" id="SSF49879">
    <property type="entry name" value="SMAD/FHA domain"/>
    <property type="match status" value="1"/>
</dbReference>
<evidence type="ECO:0000313" key="3">
    <source>
        <dbReference type="Proteomes" id="UP000054498"/>
    </source>
</evidence>
<dbReference type="SMART" id="SM00240">
    <property type="entry name" value="FHA"/>
    <property type="match status" value="1"/>
</dbReference>
<proteinExistence type="predicted"/>
<dbReference type="OrthoDB" id="687730at2759"/>
<gene>
    <name evidence="2" type="ORF">MNEG_10998</name>
</gene>
<protein>
    <recommendedName>
        <fullName evidence="1">FHA domain-containing protein</fullName>
    </recommendedName>
</protein>
<keyword evidence="3" id="KW-1185">Reference proteome</keyword>
<sequence>MPPSGPRSISLTVIAGETNIGECLTKPGATLLKIGRVKTGNTFAVKTASVSSKHAELVWDDSEAAAGGTWFLVDIGSSNGTQINGNSKLLEGQRYPLRDQDIIQLGPDTQLQVAIEAAAHDAAGLTVEQKLTADAQRIAASIQAAATAMASQIRDEWRTQRQELEALLIC</sequence>
<dbReference type="Proteomes" id="UP000054498">
    <property type="component" value="Unassembled WGS sequence"/>
</dbReference>
<dbReference type="AlphaFoldDB" id="A0A0D2JB36"/>
<dbReference type="InterPro" id="IPR050923">
    <property type="entry name" value="Cell_Proc_Reg/RNA_Proc"/>
</dbReference>
<dbReference type="PANTHER" id="PTHR23308">
    <property type="entry name" value="NUCLEAR INHIBITOR OF PROTEIN PHOSPHATASE-1"/>
    <property type="match status" value="1"/>
</dbReference>
<dbReference type="EMBL" id="KK102768">
    <property type="protein sequence ID" value="KIY96967.1"/>
    <property type="molecule type" value="Genomic_DNA"/>
</dbReference>
<name>A0A0D2JB36_9CHLO</name>
<dbReference type="KEGG" id="mng:MNEG_10998"/>
<dbReference type="Pfam" id="PF00498">
    <property type="entry name" value="FHA"/>
    <property type="match status" value="1"/>
</dbReference>
<evidence type="ECO:0000313" key="2">
    <source>
        <dbReference type="EMBL" id="KIY96967.1"/>
    </source>
</evidence>
<feature type="domain" description="FHA" evidence="1">
    <location>
        <begin position="32"/>
        <end position="88"/>
    </location>
</feature>
<organism evidence="2 3">
    <name type="scientific">Monoraphidium neglectum</name>
    <dbReference type="NCBI Taxonomy" id="145388"/>
    <lineage>
        <taxon>Eukaryota</taxon>
        <taxon>Viridiplantae</taxon>
        <taxon>Chlorophyta</taxon>
        <taxon>core chlorophytes</taxon>
        <taxon>Chlorophyceae</taxon>
        <taxon>CS clade</taxon>
        <taxon>Sphaeropleales</taxon>
        <taxon>Selenastraceae</taxon>
        <taxon>Monoraphidium</taxon>
    </lineage>
</organism>
<dbReference type="RefSeq" id="XP_013895987.1">
    <property type="nucleotide sequence ID" value="XM_014040533.1"/>
</dbReference>
<dbReference type="Gene3D" id="2.60.200.20">
    <property type="match status" value="1"/>
</dbReference>
<accession>A0A0D2JB36</accession>
<dbReference type="PROSITE" id="PS50006">
    <property type="entry name" value="FHA_DOMAIN"/>
    <property type="match status" value="1"/>
</dbReference>
<evidence type="ECO:0000259" key="1">
    <source>
        <dbReference type="PROSITE" id="PS50006"/>
    </source>
</evidence>
<dbReference type="InterPro" id="IPR008984">
    <property type="entry name" value="SMAD_FHA_dom_sf"/>
</dbReference>
<dbReference type="GeneID" id="25728216"/>
<dbReference type="InterPro" id="IPR000253">
    <property type="entry name" value="FHA_dom"/>
</dbReference>